<evidence type="ECO:0000256" key="1">
    <source>
        <dbReference type="SAM" id="Phobius"/>
    </source>
</evidence>
<reference evidence="2" key="1">
    <citation type="submission" date="2020-06" db="EMBL/GenBank/DDBJ databases">
        <authorList>
            <person name="Li T."/>
            <person name="Hu X."/>
            <person name="Zhang T."/>
            <person name="Song X."/>
            <person name="Zhang H."/>
            <person name="Dai N."/>
            <person name="Sheng W."/>
            <person name="Hou X."/>
            <person name="Wei L."/>
        </authorList>
    </citation>
    <scope>NUCLEOTIDE SEQUENCE</scope>
    <source>
        <strain evidence="2">KEN8</strain>
        <tissue evidence="2">Leaf</tissue>
    </source>
</reference>
<dbReference type="EMBL" id="JACGWM010000004">
    <property type="protein sequence ID" value="KAL0377111.1"/>
    <property type="molecule type" value="Genomic_DNA"/>
</dbReference>
<protein>
    <submittedName>
        <fullName evidence="2">Uncharacterized protein</fullName>
    </submittedName>
</protein>
<name>A0AAW2RBU1_9LAMI</name>
<keyword evidence="1" id="KW-0472">Membrane</keyword>
<gene>
    <name evidence="2" type="ORF">Scaly_0828700</name>
</gene>
<comment type="caution">
    <text evidence="2">The sequence shown here is derived from an EMBL/GenBank/DDBJ whole genome shotgun (WGS) entry which is preliminary data.</text>
</comment>
<dbReference type="AlphaFoldDB" id="A0AAW2RBU1"/>
<feature type="transmembrane region" description="Helical" evidence="1">
    <location>
        <begin position="140"/>
        <end position="159"/>
    </location>
</feature>
<feature type="transmembrane region" description="Helical" evidence="1">
    <location>
        <begin position="112"/>
        <end position="134"/>
    </location>
</feature>
<dbReference type="PANTHER" id="PTHR34115">
    <property type="entry name" value="PROTEIN, PUTATIVE-RELATED"/>
    <property type="match status" value="1"/>
</dbReference>
<feature type="transmembrane region" description="Helical" evidence="1">
    <location>
        <begin position="83"/>
        <end position="100"/>
    </location>
</feature>
<reference evidence="2" key="2">
    <citation type="journal article" date="2024" name="Plant">
        <title>Genomic evolution and insights into agronomic trait innovations of Sesamum species.</title>
        <authorList>
            <person name="Miao H."/>
            <person name="Wang L."/>
            <person name="Qu L."/>
            <person name="Liu H."/>
            <person name="Sun Y."/>
            <person name="Le M."/>
            <person name="Wang Q."/>
            <person name="Wei S."/>
            <person name="Zheng Y."/>
            <person name="Lin W."/>
            <person name="Duan Y."/>
            <person name="Cao H."/>
            <person name="Xiong S."/>
            <person name="Wang X."/>
            <person name="Wei L."/>
            <person name="Li C."/>
            <person name="Ma Q."/>
            <person name="Ju M."/>
            <person name="Zhao R."/>
            <person name="Li G."/>
            <person name="Mu C."/>
            <person name="Tian Q."/>
            <person name="Mei H."/>
            <person name="Zhang T."/>
            <person name="Gao T."/>
            <person name="Zhang H."/>
        </authorList>
    </citation>
    <scope>NUCLEOTIDE SEQUENCE</scope>
    <source>
        <strain evidence="2">KEN8</strain>
    </source>
</reference>
<sequence>MAEISRQFIFASSSGATLPCLNVFSSFPTNIFLNFNLRCYALYLISSFNQTTAWIIPVLLTFLQLKYQGNDQQTPFTTHPKTMNVAVSSSIVYYLAYTWRQRFSGHCRLAAVLSRHCLVWSGYASVASLTSVLLPDSATPYLYCLFLLLPASDLMYWFYNKHCRGRSIQRFLITIWRVVAGSSRELPIILPR</sequence>
<accession>A0AAW2RBU1</accession>
<keyword evidence="1" id="KW-0812">Transmembrane</keyword>
<keyword evidence="1" id="KW-1133">Transmembrane helix</keyword>
<organism evidence="2">
    <name type="scientific">Sesamum calycinum</name>
    <dbReference type="NCBI Taxonomy" id="2727403"/>
    <lineage>
        <taxon>Eukaryota</taxon>
        <taxon>Viridiplantae</taxon>
        <taxon>Streptophyta</taxon>
        <taxon>Embryophyta</taxon>
        <taxon>Tracheophyta</taxon>
        <taxon>Spermatophyta</taxon>
        <taxon>Magnoliopsida</taxon>
        <taxon>eudicotyledons</taxon>
        <taxon>Gunneridae</taxon>
        <taxon>Pentapetalae</taxon>
        <taxon>asterids</taxon>
        <taxon>lamiids</taxon>
        <taxon>Lamiales</taxon>
        <taxon>Pedaliaceae</taxon>
        <taxon>Sesamum</taxon>
    </lineage>
</organism>
<feature type="transmembrane region" description="Helical" evidence="1">
    <location>
        <begin position="40"/>
        <end position="63"/>
    </location>
</feature>
<dbReference type="PANTHER" id="PTHR34115:SF5">
    <property type="entry name" value="PROTEIN, PUTATIVE-RELATED"/>
    <property type="match status" value="1"/>
</dbReference>
<evidence type="ECO:0000313" key="2">
    <source>
        <dbReference type="EMBL" id="KAL0377111.1"/>
    </source>
</evidence>
<proteinExistence type="predicted"/>
<dbReference type="InterPro" id="IPR053258">
    <property type="entry name" value="Ca-permeable_cation_channel"/>
</dbReference>